<feature type="repeat" description="LDL-receptor class B" evidence="12">
    <location>
        <begin position="415"/>
        <end position="459"/>
    </location>
</feature>
<feature type="compositionally biased region" description="Pro residues" evidence="13">
    <location>
        <begin position="1615"/>
        <end position="1625"/>
    </location>
</feature>
<dbReference type="CDD" id="cd00112">
    <property type="entry name" value="LDLa"/>
    <property type="match status" value="3"/>
</dbReference>
<feature type="repeat" description="LDL-receptor class B" evidence="12">
    <location>
        <begin position="460"/>
        <end position="503"/>
    </location>
</feature>
<feature type="repeat" description="LDL-receptor class B" evidence="12">
    <location>
        <begin position="372"/>
        <end position="414"/>
    </location>
</feature>
<dbReference type="Gene3D" id="2.120.10.30">
    <property type="entry name" value="TolB, C-terminal domain"/>
    <property type="match status" value="4"/>
</dbReference>
<evidence type="ECO:0000256" key="11">
    <source>
        <dbReference type="PROSITE-ProRule" id="PRU00124"/>
    </source>
</evidence>
<evidence type="ECO:0000256" key="2">
    <source>
        <dbReference type="ARBA" id="ARBA00022475"/>
    </source>
</evidence>
<dbReference type="PROSITE" id="PS50068">
    <property type="entry name" value="LDLRA_2"/>
    <property type="match status" value="3"/>
</dbReference>
<dbReference type="SMART" id="SM00135">
    <property type="entry name" value="LY"/>
    <property type="match status" value="20"/>
</dbReference>
<dbReference type="PROSITE" id="PS01186">
    <property type="entry name" value="EGF_2"/>
    <property type="match status" value="1"/>
</dbReference>
<dbReference type="InterPro" id="IPR011042">
    <property type="entry name" value="6-blade_b-propeller_TolB-like"/>
</dbReference>
<feature type="compositionally biased region" description="Low complexity" evidence="13">
    <location>
        <begin position="1603"/>
        <end position="1614"/>
    </location>
</feature>
<feature type="repeat" description="LDL-receptor class B" evidence="12">
    <location>
        <begin position="61"/>
        <end position="103"/>
    </location>
</feature>
<keyword evidence="14" id="KW-0812">Transmembrane</keyword>
<evidence type="ECO:0000256" key="9">
    <source>
        <dbReference type="ARBA" id="ARBA00023170"/>
    </source>
</evidence>
<comment type="caution">
    <text evidence="11">Lacks conserved residue(s) required for the propagation of feature annotation.</text>
</comment>
<feature type="repeat" description="LDL-receptor class B" evidence="12">
    <location>
        <begin position="329"/>
        <end position="371"/>
    </location>
</feature>
<feature type="region of interest" description="Disordered" evidence="13">
    <location>
        <begin position="1528"/>
        <end position="1632"/>
    </location>
</feature>
<keyword evidence="3" id="KW-0245">EGF-like domain</keyword>
<feature type="non-terminal residue" evidence="16">
    <location>
        <position position="1"/>
    </location>
</feature>
<dbReference type="Pfam" id="PF00057">
    <property type="entry name" value="Ldl_recept_a"/>
    <property type="match status" value="3"/>
</dbReference>
<evidence type="ECO:0000256" key="6">
    <source>
        <dbReference type="ARBA" id="ARBA00022737"/>
    </source>
</evidence>
<dbReference type="GO" id="GO:0006897">
    <property type="term" value="P:endocytosis"/>
    <property type="evidence" value="ECO:0007669"/>
    <property type="project" value="UniProtKB-KW"/>
</dbReference>
<feature type="domain" description="EGF-like" evidence="15">
    <location>
        <begin position="571"/>
        <end position="586"/>
    </location>
</feature>
<feature type="repeat" description="LDL-receptor class B" evidence="12">
    <location>
        <begin position="762"/>
        <end position="804"/>
    </location>
</feature>
<gene>
    <name evidence="16" type="ORF">Cfor_03127</name>
</gene>
<dbReference type="EMBL" id="BLKM01002514">
    <property type="protein sequence ID" value="GFG40731.1"/>
    <property type="molecule type" value="Genomic_DNA"/>
</dbReference>
<organism evidence="16 17">
    <name type="scientific">Coptotermes formosanus</name>
    <name type="common">Formosan subterranean termite</name>
    <dbReference type="NCBI Taxonomy" id="36987"/>
    <lineage>
        <taxon>Eukaryota</taxon>
        <taxon>Metazoa</taxon>
        <taxon>Ecdysozoa</taxon>
        <taxon>Arthropoda</taxon>
        <taxon>Hexapoda</taxon>
        <taxon>Insecta</taxon>
        <taxon>Pterygota</taxon>
        <taxon>Neoptera</taxon>
        <taxon>Polyneoptera</taxon>
        <taxon>Dictyoptera</taxon>
        <taxon>Blattodea</taxon>
        <taxon>Blattoidea</taxon>
        <taxon>Termitoidae</taxon>
        <taxon>Rhinotermitidae</taxon>
        <taxon>Coptotermes</taxon>
    </lineage>
</organism>
<feature type="disulfide bond" evidence="11">
    <location>
        <begin position="1283"/>
        <end position="1298"/>
    </location>
</feature>
<comment type="subcellular location">
    <subcellularLocation>
        <location evidence="1">Cell membrane</location>
        <topology evidence="1">Single-pass type I membrane protein</topology>
    </subcellularLocation>
</comment>
<keyword evidence="6" id="KW-0677">Repeat</keyword>
<feature type="repeat" description="LDL-receptor class B" evidence="12">
    <location>
        <begin position="719"/>
        <end position="761"/>
    </location>
</feature>
<dbReference type="InterPro" id="IPR000742">
    <property type="entry name" value="EGF"/>
</dbReference>
<dbReference type="PANTHER" id="PTHR46513">
    <property type="entry name" value="VITELLOGENIN RECEPTOR-LIKE PROTEIN-RELATED-RELATED"/>
    <property type="match status" value="1"/>
</dbReference>
<feature type="repeat" description="LDL-receptor class B" evidence="12">
    <location>
        <begin position="676"/>
        <end position="718"/>
    </location>
</feature>
<feature type="repeat" description="LDL-receptor class B" evidence="12">
    <location>
        <begin position="946"/>
        <end position="990"/>
    </location>
</feature>
<dbReference type="FunFam" id="2.120.10.30:FF:000241">
    <property type="entry name" value="Low-density lipoprotein receptor-related protein 6"/>
    <property type="match status" value="1"/>
</dbReference>
<evidence type="ECO:0000256" key="7">
    <source>
        <dbReference type="ARBA" id="ARBA00023136"/>
    </source>
</evidence>
<feature type="disulfide bond" evidence="11">
    <location>
        <begin position="1271"/>
        <end position="1289"/>
    </location>
</feature>
<evidence type="ECO:0000313" key="17">
    <source>
        <dbReference type="Proteomes" id="UP000502823"/>
    </source>
</evidence>
<name>A0A6L2Q730_COPFO</name>
<evidence type="ECO:0000256" key="8">
    <source>
        <dbReference type="ARBA" id="ARBA00023157"/>
    </source>
</evidence>
<evidence type="ECO:0000256" key="1">
    <source>
        <dbReference type="ARBA" id="ARBA00004251"/>
    </source>
</evidence>
<accession>A0A6L2Q730</accession>
<evidence type="ECO:0000313" key="16">
    <source>
        <dbReference type="EMBL" id="GFG40731.1"/>
    </source>
</evidence>
<dbReference type="InterPro" id="IPR002172">
    <property type="entry name" value="LDrepeatLR_classA_rpt"/>
</dbReference>
<dbReference type="FunFam" id="2.120.10.30:FF:000008">
    <property type="entry name" value="Low-density lipoprotein receptor-related protein 4"/>
    <property type="match status" value="1"/>
</dbReference>
<dbReference type="SUPFAM" id="SSF57424">
    <property type="entry name" value="LDL receptor-like module"/>
    <property type="match status" value="3"/>
</dbReference>
<dbReference type="PROSITE" id="PS01209">
    <property type="entry name" value="LDLRA_1"/>
    <property type="match status" value="1"/>
</dbReference>
<keyword evidence="14" id="KW-1133">Transmembrane helix</keyword>
<feature type="repeat" description="LDL-receptor class B" evidence="12">
    <location>
        <begin position="104"/>
        <end position="149"/>
    </location>
</feature>
<dbReference type="InterPro" id="IPR050778">
    <property type="entry name" value="Cueball_EGF_LRP_Nidogen"/>
</dbReference>
<dbReference type="SMART" id="SM00192">
    <property type="entry name" value="LDLa"/>
    <property type="match status" value="3"/>
</dbReference>
<sequence>DLEEGTAVDFYHEGSLVCWTDSGLEMIQCVSYNGTDTGTKVGVVTTGLISPAGLACDWLTQKLYWTDDETNRIEVATINGEHRKVLFWDDIDQPRAITLVPMKSIMFWTDWGEVPKIERAGMNGDPTTRKVIVHENIFWPNGLTVDYDAQLVYWLDGRLKFVEVMDYDGRNRRTVIKEGVNYPFALTMFQNKLYWTDWKTWSIHVYDKTSSAPPKEIIHGSYVPMGIHVWDAKRQPPGETPCHHKNGGCSHLCLLAPYAPGYSCACPTGVKLLNTSNTTCADGPQEMLLLVQRVEICTISLDSPDYTNFVLPLSGIKHAIAIDYDPVDGYLYWTDDEARVLQRARLDGSRQENVTVTEVEHPDGVAVDWVARNLYWTDTGTDRIEVARLTGAFRKVLINEDLFEPRAIAVAPGKGWMFWSDWYEKAPKIERASLDGSSRVRLIDKELGWPNGIALDLERDKIYWCDAKTDKIEVANMADGKDRREVISDNLPHVFGLSLLGDYLYWTDWQRRSIDRIKVTGDGREVIVDQLPNLMGLKAVRLGEVKGSNPCTYNNGNCSHLCLNRPHDYVCACQIGYELAANERTCVVPEAFLLFARKENIGRISIENGNNDAIIPVTGVRDASALDFDINDNRIYWTDVKVKAISRAFMNGSDMEKIVEFGLDSPEGMAVDWVAHNIYWTDMGSKRIEVAQLDGRARKVLIWKDINEPRSLALDPKEGYMYWSDWGSQASISRAAMDGTHRNIILAKVGRATGLTVDYIQHRLYWTELVHRVIESSDLNGQHRAIIISEGIEKPFGLTQYLDYIYWADWKTGIIERANKTDGSNRTVIHSKLECITDILIFHTSRQTAWNQCAVGNGGCSDLCLVLPAISSRQSSTHYCGCRTHYVLGDDNKTCIGKLKYHSFLLFGQKNSLSRLVPDTADCPDVVLPIHGVKNIKAVEFDPVSQYIYWIDGRAQSIKRAYDNGTHAGPVFVPASSIHFPFDMAVDPYARLLYWTCANTNAINITRLDNGSAVGVVVKVDGEKPRNIALHPERGFMFWTDVGPVPQQILRASMDGKSRVVIAADLENLVALAVDRMADLLFWAQPNKIESSDLDGKGRKVLVNTGVVLVSSLAVHGDYLYWVDKDHPQIERANKMDGSGRGTVLTRLAHLVSIVAVHFPTQKMYSKHGCSADGRQAGCSHLCMVVPSTSTNGSNSIPVTCSCPQSLVLHEDGRTCSTLPACGEDHFTCAAPAGSNKDCIPNVWRCDGQKDCPDASDEFGCPDCKPSEFRCESGQCIDMSWVCDGTSQCPDNHDENNCCEFQCLSSGLCISHTAVCDGYEDCADGSDEAASECAGGTTHHRVDVTQYGDSNKSTYVVSVLVIIASVIVVGILAFYCRRRIIGANNVILNGYLDDSAGDPLSPEPSRGVAMPICPVAGNQKNGRLDKGSKKPGNDAVRMSMLNGSTTSNSYDRSHITGASSSATEGGGPNGAPLLVSSSSLLCYPRETLNPPPSPATTADSSRKLHHNYNEDYCCSSSGTSRYRPYRHYRAINQPPPPTPCSTDVCDESDSNYPLTPRGRQRYYAPPCSEYDSDPFPPPPTPRSHYHSDGGGGGLPSSCPPSPSSTAGRSSTYFSPLPPPPSPDPSPGSRCDC</sequence>
<feature type="region of interest" description="Disordered" evidence="13">
    <location>
        <begin position="1399"/>
        <end position="1470"/>
    </location>
</feature>
<dbReference type="Gene3D" id="4.10.400.10">
    <property type="entry name" value="Low-density Lipoprotein Receptor"/>
    <property type="match status" value="3"/>
</dbReference>
<evidence type="ECO:0000256" key="3">
    <source>
        <dbReference type="ARBA" id="ARBA00022536"/>
    </source>
</evidence>
<keyword evidence="9" id="KW-0675">Receptor</keyword>
<dbReference type="Pfam" id="PF00058">
    <property type="entry name" value="Ldl_recept_b"/>
    <property type="match status" value="9"/>
</dbReference>
<feature type="disulfide bond" evidence="11">
    <location>
        <begin position="1264"/>
        <end position="1276"/>
    </location>
</feature>
<dbReference type="FunFam" id="4.10.400.10:FF:000034">
    <property type="entry name" value="Low-density lipoprotein receptor-related protein 2"/>
    <property type="match status" value="1"/>
</dbReference>
<feature type="compositionally biased region" description="Basic and acidic residues" evidence="13">
    <location>
        <begin position="1422"/>
        <end position="1432"/>
    </location>
</feature>
<keyword evidence="8 11" id="KW-1015">Disulfide bond</keyword>
<dbReference type="SUPFAM" id="SSF57196">
    <property type="entry name" value="EGF/Laminin"/>
    <property type="match status" value="2"/>
</dbReference>
<dbReference type="PROSITE" id="PS51120">
    <property type="entry name" value="LDLRB"/>
    <property type="match status" value="12"/>
</dbReference>
<proteinExistence type="predicted"/>
<evidence type="ECO:0000259" key="15">
    <source>
        <dbReference type="PROSITE" id="PS01186"/>
    </source>
</evidence>
<feature type="transmembrane region" description="Helical" evidence="14">
    <location>
        <begin position="1355"/>
        <end position="1375"/>
    </location>
</feature>
<dbReference type="InterPro" id="IPR000033">
    <property type="entry name" value="LDLR_classB_rpt"/>
</dbReference>
<dbReference type="InParanoid" id="A0A6L2Q730"/>
<dbReference type="FunFam" id="2.120.10.30:FF:000001">
    <property type="entry name" value="Low-density lipoprotein receptor-related protein 6"/>
    <property type="match status" value="2"/>
</dbReference>
<feature type="repeat" description="LDL-receptor class B" evidence="12">
    <location>
        <begin position="150"/>
        <end position="192"/>
    </location>
</feature>
<keyword evidence="17" id="KW-1185">Reference proteome</keyword>
<comment type="caution">
    <text evidence="16">The sequence shown here is derived from an EMBL/GenBank/DDBJ whole genome shotgun (WGS) entry which is preliminary data.</text>
</comment>
<protein>
    <recommendedName>
        <fullName evidence="15">EGF-like domain-containing protein</fullName>
    </recommendedName>
</protein>
<evidence type="ECO:0000256" key="10">
    <source>
        <dbReference type="ARBA" id="ARBA00023180"/>
    </source>
</evidence>
<keyword evidence="7 14" id="KW-0472">Membrane</keyword>
<keyword evidence="5" id="KW-0732">Signal</keyword>
<feature type="disulfide bond" evidence="11">
    <location>
        <begin position="1246"/>
        <end position="1261"/>
    </location>
</feature>
<dbReference type="SMART" id="SM00181">
    <property type="entry name" value="EGF"/>
    <property type="match status" value="4"/>
</dbReference>
<dbReference type="Proteomes" id="UP000502823">
    <property type="component" value="Unassembled WGS sequence"/>
</dbReference>
<keyword evidence="10" id="KW-0325">Glycoprotein</keyword>
<dbReference type="PANTHER" id="PTHR46513:SF41">
    <property type="entry name" value="LOW-DENSITY LIPOPROTEIN RECEPTOR-RELATED PROTEIN"/>
    <property type="match status" value="1"/>
</dbReference>
<feature type="compositionally biased region" description="Polar residues" evidence="13">
    <location>
        <begin position="1441"/>
        <end position="1450"/>
    </location>
</feature>
<dbReference type="Gene3D" id="2.10.25.10">
    <property type="entry name" value="Laminin"/>
    <property type="match status" value="1"/>
</dbReference>
<evidence type="ECO:0000256" key="14">
    <source>
        <dbReference type="SAM" id="Phobius"/>
    </source>
</evidence>
<evidence type="ECO:0000256" key="12">
    <source>
        <dbReference type="PROSITE-ProRule" id="PRU00461"/>
    </source>
</evidence>
<dbReference type="Pfam" id="PF14670">
    <property type="entry name" value="FXa_inhibition"/>
    <property type="match status" value="3"/>
</dbReference>
<keyword evidence="2" id="KW-1003">Cell membrane</keyword>
<dbReference type="InterPro" id="IPR023415">
    <property type="entry name" value="LDLR_class-A_CS"/>
</dbReference>
<dbReference type="GO" id="GO:0005886">
    <property type="term" value="C:plasma membrane"/>
    <property type="evidence" value="ECO:0007669"/>
    <property type="project" value="UniProtKB-SubCell"/>
</dbReference>
<dbReference type="SUPFAM" id="SSF63825">
    <property type="entry name" value="YWTD domain"/>
    <property type="match status" value="4"/>
</dbReference>
<reference evidence="17" key="1">
    <citation type="submission" date="2020-01" db="EMBL/GenBank/DDBJ databases">
        <title>Draft genome sequence of the Termite Coptotermes fromosanus.</title>
        <authorList>
            <person name="Itakura S."/>
            <person name="Yosikawa Y."/>
            <person name="Umezawa K."/>
        </authorList>
    </citation>
    <scope>NUCLEOTIDE SEQUENCE [LARGE SCALE GENOMIC DNA]</scope>
</reference>
<evidence type="ECO:0000256" key="5">
    <source>
        <dbReference type="ARBA" id="ARBA00022729"/>
    </source>
</evidence>
<dbReference type="InterPro" id="IPR036055">
    <property type="entry name" value="LDL_receptor-like_sf"/>
</dbReference>
<evidence type="ECO:0000256" key="4">
    <source>
        <dbReference type="ARBA" id="ARBA00022583"/>
    </source>
</evidence>
<dbReference type="FunCoup" id="A0A6L2Q730">
    <property type="interactions" value="508"/>
</dbReference>
<evidence type="ECO:0000256" key="13">
    <source>
        <dbReference type="SAM" id="MobiDB-lite"/>
    </source>
</evidence>
<dbReference type="PRINTS" id="PR00261">
    <property type="entry name" value="LDLRECEPTOR"/>
</dbReference>
<feature type="repeat" description="LDL-receptor class B" evidence="12">
    <location>
        <begin position="633"/>
        <end position="675"/>
    </location>
</feature>
<dbReference type="OrthoDB" id="72419at2759"/>
<keyword evidence="4" id="KW-0254">Endocytosis</keyword>